<evidence type="ECO:0000256" key="1">
    <source>
        <dbReference type="SAM" id="MobiDB-lite"/>
    </source>
</evidence>
<comment type="caution">
    <text evidence="2">The sequence shown here is derived from an EMBL/GenBank/DDBJ whole genome shotgun (WGS) entry which is preliminary data.</text>
</comment>
<name>A0A1Y1YDD0_9PLEO</name>
<proteinExistence type="predicted"/>
<dbReference type="EMBL" id="MCFA01000267">
    <property type="protein sequence ID" value="ORX95933.1"/>
    <property type="molecule type" value="Genomic_DNA"/>
</dbReference>
<dbReference type="Proteomes" id="UP000193144">
    <property type="component" value="Unassembled WGS sequence"/>
</dbReference>
<accession>A0A1Y1YDD0</accession>
<evidence type="ECO:0000313" key="2">
    <source>
        <dbReference type="EMBL" id="ORX95933.1"/>
    </source>
</evidence>
<gene>
    <name evidence="2" type="ORF">BCR34DRAFT_187117</name>
</gene>
<evidence type="ECO:0000313" key="3">
    <source>
        <dbReference type="Proteomes" id="UP000193144"/>
    </source>
</evidence>
<keyword evidence="3" id="KW-1185">Reference proteome</keyword>
<sequence>RSDRNGRSHQPPRPRPRGDALRLAGGELAAPRPPPRPREGIKGEFPTPRPREVVEGEFGAPRLALLRADGGWLVALRVAWAGLPARAGAAWFADLSTRPSSFGATWSANSSGDADGFLRAFFFFFATSGDGLESASAMSFRLSLDSPKSGVAATRTTSSRMWYTPMACPSRRSLFFSPLSPEPARHSNPLRTSIYALLLLRHSVTGASSRNGLSCILHPLSDSDSAASNLAIRLIHKPAVVVSIESSSWE</sequence>
<dbReference type="AlphaFoldDB" id="A0A1Y1YDD0"/>
<feature type="region of interest" description="Disordered" evidence="1">
    <location>
        <begin position="1"/>
        <end position="52"/>
    </location>
</feature>
<feature type="non-terminal residue" evidence="2">
    <location>
        <position position="1"/>
    </location>
</feature>
<reference evidence="2 3" key="1">
    <citation type="submission" date="2016-07" db="EMBL/GenBank/DDBJ databases">
        <title>Pervasive Adenine N6-methylation of Active Genes in Fungi.</title>
        <authorList>
            <consortium name="DOE Joint Genome Institute"/>
            <person name="Mondo S.J."/>
            <person name="Dannebaum R.O."/>
            <person name="Kuo R.C."/>
            <person name="Labutti K."/>
            <person name="Haridas S."/>
            <person name="Kuo A."/>
            <person name="Salamov A."/>
            <person name="Ahrendt S.R."/>
            <person name="Lipzen A."/>
            <person name="Sullivan W."/>
            <person name="Andreopoulos W.B."/>
            <person name="Clum A."/>
            <person name="Lindquist E."/>
            <person name="Daum C."/>
            <person name="Ramamoorthy G.K."/>
            <person name="Gryganskyi A."/>
            <person name="Culley D."/>
            <person name="Magnuson J.K."/>
            <person name="James T.Y."/>
            <person name="O'Malley M.A."/>
            <person name="Stajich J.E."/>
            <person name="Spatafora J.W."/>
            <person name="Visel A."/>
            <person name="Grigoriev I.V."/>
        </authorList>
    </citation>
    <scope>NUCLEOTIDE SEQUENCE [LARGE SCALE GENOMIC DNA]</scope>
    <source>
        <strain evidence="2 3">CBS 115471</strain>
    </source>
</reference>
<protein>
    <submittedName>
        <fullName evidence="2">Uncharacterized protein</fullName>
    </submittedName>
</protein>
<organism evidence="2 3">
    <name type="scientific">Clohesyomyces aquaticus</name>
    <dbReference type="NCBI Taxonomy" id="1231657"/>
    <lineage>
        <taxon>Eukaryota</taxon>
        <taxon>Fungi</taxon>
        <taxon>Dikarya</taxon>
        <taxon>Ascomycota</taxon>
        <taxon>Pezizomycotina</taxon>
        <taxon>Dothideomycetes</taxon>
        <taxon>Pleosporomycetidae</taxon>
        <taxon>Pleosporales</taxon>
        <taxon>Lindgomycetaceae</taxon>
        <taxon>Clohesyomyces</taxon>
    </lineage>
</organism>